<reference evidence="2 3" key="1">
    <citation type="submission" date="2014-04" db="EMBL/GenBank/DDBJ databases">
        <authorList>
            <consortium name="DOE Joint Genome Institute"/>
            <person name="Kuo A."/>
            <person name="Kohler A."/>
            <person name="Nagy L.G."/>
            <person name="Floudas D."/>
            <person name="Copeland A."/>
            <person name="Barry K.W."/>
            <person name="Cichocki N."/>
            <person name="Veneault-Fourrey C."/>
            <person name="LaButti K."/>
            <person name="Lindquist E.A."/>
            <person name="Lipzen A."/>
            <person name="Lundell T."/>
            <person name="Morin E."/>
            <person name="Murat C."/>
            <person name="Sun H."/>
            <person name="Tunlid A."/>
            <person name="Henrissat B."/>
            <person name="Grigoriev I.V."/>
            <person name="Hibbett D.S."/>
            <person name="Martin F."/>
            <person name="Nordberg H.P."/>
            <person name="Cantor M.N."/>
            <person name="Hua S.X."/>
        </authorList>
    </citation>
    <scope>NUCLEOTIDE SEQUENCE [LARGE SCALE GENOMIC DNA]</scope>
    <source>
        <strain evidence="2 3">Foug A</strain>
    </source>
</reference>
<organism evidence="2 3">
    <name type="scientific">Scleroderma citrinum Foug A</name>
    <dbReference type="NCBI Taxonomy" id="1036808"/>
    <lineage>
        <taxon>Eukaryota</taxon>
        <taxon>Fungi</taxon>
        <taxon>Dikarya</taxon>
        <taxon>Basidiomycota</taxon>
        <taxon>Agaricomycotina</taxon>
        <taxon>Agaricomycetes</taxon>
        <taxon>Agaricomycetidae</taxon>
        <taxon>Boletales</taxon>
        <taxon>Sclerodermatineae</taxon>
        <taxon>Sclerodermataceae</taxon>
        <taxon>Scleroderma</taxon>
    </lineage>
</organism>
<dbReference type="STRING" id="1036808.A0A0C3DRV4"/>
<dbReference type="InParanoid" id="A0A0C3DRV4"/>
<dbReference type="HOGENOM" id="CLU_2400972_0_0_1"/>
<dbReference type="Proteomes" id="UP000053989">
    <property type="component" value="Unassembled WGS sequence"/>
</dbReference>
<protein>
    <submittedName>
        <fullName evidence="2">Uncharacterized protein</fullName>
    </submittedName>
</protein>
<name>A0A0C3DRV4_9AGAM</name>
<reference evidence="3" key="2">
    <citation type="submission" date="2015-01" db="EMBL/GenBank/DDBJ databases">
        <title>Evolutionary Origins and Diversification of the Mycorrhizal Mutualists.</title>
        <authorList>
            <consortium name="DOE Joint Genome Institute"/>
            <consortium name="Mycorrhizal Genomics Consortium"/>
            <person name="Kohler A."/>
            <person name="Kuo A."/>
            <person name="Nagy L.G."/>
            <person name="Floudas D."/>
            <person name="Copeland A."/>
            <person name="Barry K.W."/>
            <person name="Cichocki N."/>
            <person name="Veneault-Fourrey C."/>
            <person name="LaButti K."/>
            <person name="Lindquist E.A."/>
            <person name="Lipzen A."/>
            <person name="Lundell T."/>
            <person name="Morin E."/>
            <person name="Murat C."/>
            <person name="Riley R."/>
            <person name="Ohm R."/>
            <person name="Sun H."/>
            <person name="Tunlid A."/>
            <person name="Henrissat B."/>
            <person name="Grigoriev I.V."/>
            <person name="Hibbett D.S."/>
            <person name="Martin F."/>
        </authorList>
    </citation>
    <scope>NUCLEOTIDE SEQUENCE [LARGE SCALE GENOMIC DNA]</scope>
    <source>
        <strain evidence="3">Foug A</strain>
    </source>
</reference>
<dbReference type="AlphaFoldDB" id="A0A0C3DRV4"/>
<evidence type="ECO:0000313" key="2">
    <source>
        <dbReference type="EMBL" id="KIM63375.1"/>
    </source>
</evidence>
<feature type="region of interest" description="Disordered" evidence="1">
    <location>
        <begin position="1"/>
        <end position="30"/>
    </location>
</feature>
<proteinExistence type="predicted"/>
<gene>
    <name evidence="2" type="ORF">SCLCIDRAFT_755796</name>
</gene>
<sequence length="93" mass="10552">MSRRLSSVEGPSEKQEDVRTSQARPPDMSHRLSFVSSAESECLAANVEENDFTVFTCQGLEFELELVTQSMAKKIFFYRQPGPLISDTRYILS</sequence>
<evidence type="ECO:0000256" key="1">
    <source>
        <dbReference type="SAM" id="MobiDB-lite"/>
    </source>
</evidence>
<evidence type="ECO:0000313" key="3">
    <source>
        <dbReference type="Proteomes" id="UP000053989"/>
    </source>
</evidence>
<accession>A0A0C3DRV4</accession>
<dbReference type="EMBL" id="KN822035">
    <property type="protein sequence ID" value="KIM63375.1"/>
    <property type="molecule type" value="Genomic_DNA"/>
</dbReference>
<dbReference type="OrthoDB" id="10017054at2759"/>
<keyword evidence="3" id="KW-1185">Reference proteome</keyword>